<organism evidence="1 2">
    <name type="scientific">Pistacia atlantica</name>
    <dbReference type="NCBI Taxonomy" id="434234"/>
    <lineage>
        <taxon>Eukaryota</taxon>
        <taxon>Viridiplantae</taxon>
        <taxon>Streptophyta</taxon>
        <taxon>Embryophyta</taxon>
        <taxon>Tracheophyta</taxon>
        <taxon>Spermatophyta</taxon>
        <taxon>Magnoliopsida</taxon>
        <taxon>eudicotyledons</taxon>
        <taxon>Gunneridae</taxon>
        <taxon>Pentapetalae</taxon>
        <taxon>rosids</taxon>
        <taxon>malvids</taxon>
        <taxon>Sapindales</taxon>
        <taxon>Anacardiaceae</taxon>
        <taxon>Pistacia</taxon>
    </lineage>
</organism>
<name>A0ACC0ZSD1_9ROSI</name>
<dbReference type="Proteomes" id="UP001164250">
    <property type="component" value="Chromosome 15"/>
</dbReference>
<evidence type="ECO:0000313" key="2">
    <source>
        <dbReference type="Proteomes" id="UP001164250"/>
    </source>
</evidence>
<accession>A0ACC0ZSD1</accession>
<sequence>MQRELKWFNAVKSYVHPSLQEQRNGSNKTPKEMFTEEHKELVKEGEKWMKETASSCIVAAALIITVVFAAAFTLPGGNDNDGTPNFLSKKSFKAFIIFDALALFSSSASLLMFMGIVASRYSEEDFLEYLPKNFIMGHIALRLSVICMMIAFGEAMFMILSHKWLPLYLPISFVGCLTMILFSRLQFPLLIEMFLSTYGRSMF</sequence>
<protein>
    <submittedName>
        <fullName evidence="1">Uncharacterized protein</fullName>
    </submittedName>
</protein>
<dbReference type="EMBL" id="CM047910">
    <property type="protein sequence ID" value="KAJ0074866.1"/>
    <property type="molecule type" value="Genomic_DNA"/>
</dbReference>
<keyword evidence="2" id="KW-1185">Reference proteome</keyword>
<comment type="caution">
    <text evidence="1">The sequence shown here is derived from an EMBL/GenBank/DDBJ whole genome shotgun (WGS) entry which is preliminary data.</text>
</comment>
<reference evidence="2" key="1">
    <citation type="journal article" date="2023" name="G3 (Bethesda)">
        <title>Genome assembly and association tests identify interacting loci associated with vigor, precocity, and sex in interspecific pistachio rootstocks.</title>
        <authorList>
            <person name="Palmer W."/>
            <person name="Jacygrad E."/>
            <person name="Sagayaradj S."/>
            <person name="Cavanaugh K."/>
            <person name="Han R."/>
            <person name="Bertier L."/>
            <person name="Beede B."/>
            <person name="Kafkas S."/>
            <person name="Golino D."/>
            <person name="Preece J."/>
            <person name="Michelmore R."/>
        </authorList>
    </citation>
    <scope>NUCLEOTIDE SEQUENCE [LARGE SCALE GENOMIC DNA]</scope>
</reference>
<gene>
    <name evidence="1" type="ORF">Patl1_33677</name>
</gene>
<evidence type="ECO:0000313" key="1">
    <source>
        <dbReference type="EMBL" id="KAJ0074866.1"/>
    </source>
</evidence>
<proteinExistence type="predicted"/>